<organism evidence="2 3">
    <name type="scientific">Kangiella spongicola</name>
    <dbReference type="NCBI Taxonomy" id="796379"/>
    <lineage>
        <taxon>Bacteria</taxon>
        <taxon>Pseudomonadati</taxon>
        <taxon>Pseudomonadota</taxon>
        <taxon>Gammaproteobacteria</taxon>
        <taxon>Kangiellales</taxon>
        <taxon>Kangiellaceae</taxon>
        <taxon>Kangiella</taxon>
    </lineage>
</organism>
<keyword evidence="1" id="KW-1133">Transmembrane helix</keyword>
<dbReference type="InterPro" id="IPR032092">
    <property type="entry name" value="PilW"/>
</dbReference>
<dbReference type="AlphaFoldDB" id="A0A318D2C8"/>
<evidence type="ECO:0008006" key="4">
    <source>
        <dbReference type="Google" id="ProtNLM"/>
    </source>
</evidence>
<dbReference type="Pfam" id="PF16074">
    <property type="entry name" value="PilW"/>
    <property type="match status" value="1"/>
</dbReference>
<proteinExistence type="predicted"/>
<dbReference type="OrthoDB" id="5296662at2"/>
<dbReference type="EMBL" id="QICH01000002">
    <property type="protein sequence ID" value="PXF62973.1"/>
    <property type="molecule type" value="Genomic_DNA"/>
</dbReference>
<evidence type="ECO:0000256" key="1">
    <source>
        <dbReference type="SAM" id="Phobius"/>
    </source>
</evidence>
<keyword evidence="1" id="KW-0812">Transmembrane</keyword>
<keyword evidence="3" id="KW-1185">Reference proteome</keyword>
<gene>
    <name evidence="2" type="ORF">DL796_05840</name>
</gene>
<dbReference type="Pfam" id="PF07963">
    <property type="entry name" value="N_methyl"/>
    <property type="match status" value="1"/>
</dbReference>
<name>A0A318D2C8_9GAMM</name>
<accession>A0A318D2C8</accession>
<dbReference type="Proteomes" id="UP000247689">
    <property type="component" value="Unassembled WGS sequence"/>
</dbReference>
<evidence type="ECO:0000313" key="2">
    <source>
        <dbReference type="EMBL" id="PXF62973.1"/>
    </source>
</evidence>
<evidence type="ECO:0000313" key="3">
    <source>
        <dbReference type="Proteomes" id="UP000247689"/>
    </source>
</evidence>
<dbReference type="GO" id="GO:0043683">
    <property type="term" value="P:type IV pilus assembly"/>
    <property type="evidence" value="ECO:0007669"/>
    <property type="project" value="InterPro"/>
</dbReference>
<dbReference type="RefSeq" id="WP_110200776.1">
    <property type="nucleotide sequence ID" value="NZ_QICH01000002.1"/>
</dbReference>
<dbReference type="InterPro" id="IPR012902">
    <property type="entry name" value="N_methyl_site"/>
</dbReference>
<sequence length="228" mass="24195">MQKNKGFTIIELMIGVVLSLLLIAAAATVYLSSKKTNAVNQNILNIQNDGQLALQILKNDIRLAGWTKNNLQSQSMATPLAAGFADGGGTASDTLAIQYEGDTDCNGTAVSSGIVVNTYSVVGETLMCNNAPIIDGIESFQVLYGYSGNGGGVKYVIADDVADQTAVESIRFALLLRSDKAVPDGPSSRDYVVLDQNLTGFTDKKIRQVYSATAVILNRPHNLMEVGS</sequence>
<reference evidence="2 3" key="1">
    <citation type="submission" date="2018-05" db="EMBL/GenBank/DDBJ databases">
        <title>Kangiella spongicola genome sequence.</title>
        <authorList>
            <person name="Maclea K.S."/>
            <person name="Goen A.E."/>
            <person name="Kelley C."/>
            <person name="Underriner A."/>
            <person name="Silverwood T."/>
            <person name="Trachtenberg A.M."/>
        </authorList>
    </citation>
    <scope>NUCLEOTIDE SEQUENCE [LARGE SCALE GENOMIC DNA]</scope>
    <source>
        <strain evidence="2 3">ATCC BAA-2076</strain>
    </source>
</reference>
<protein>
    <recommendedName>
        <fullName evidence="4">Prepilin-type cleavage/methylation domain-containing protein</fullName>
    </recommendedName>
</protein>
<feature type="transmembrane region" description="Helical" evidence="1">
    <location>
        <begin position="12"/>
        <end position="31"/>
    </location>
</feature>
<keyword evidence="1" id="KW-0472">Membrane</keyword>
<dbReference type="NCBIfam" id="TIGR02532">
    <property type="entry name" value="IV_pilin_GFxxxE"/>
    <property type="match status" value="1"/>
</dbReference>
<comment type="caution">
    <text evidence="2">The sequence shown here is derived from an EMBL/GenBank/DDBJ whole genome shotgun (WGS) entry which is preliminary data.</text>
</comment>